<dbReference type="RefSeq" id="WP_091492454.1">
    <property type="nucleotide sequence ID" value="NZ_FOMH01000004.1"/>
</dbReference>
<dbReference type="OrthoDB" id="1147959at2"/>
<dbReference type="Pfam" id="PF13715">
    <property type="entry name" value="CarbopepD_reg_2"/>
    <property type="match status" value="1"/>
</dbReference>
<keyword evidence="2" id="KW-1185">Reference proteome</keyword>
<sequence length="396" mass="46769">MNKIIVFGIFFLLNNFLIVAQKVQIIKVVADKTSKTPLDKVNVYNEKDNSLTNREGVFSFISDNENINFSLIGYEDLKTSLHQIKNQDTIFLQSKMVELDEVVVGQELAILKKAYSKLRENYIFEPYNENFFLRCVLKKDNELVRFQDIYGKVSKKSIFKTKIQPDNKCKVEVLNMRKVGISEKSDFVYFKFQSFEKLFDLNALIYIVPDEFELTQEKDIPADYYKIRFIRKEANSMEQRTSGYFVINKSDFAIVETYFDFYNNPEKVPYSKKSKTEYRTTSFKRTANYKKNLTLGKYYLNNANSNVKLELIANEKIRDRVYDYSTQYFVPNSFISEKTNSNLSIDKDIFKVKFPYSEQFWKSQNQLPLTTELKDFLKKVSDNKENKKEFEVVGNF</sequence>
<dbReference type="EMBL" id="FOMH01000004">
    <property type="protein sequence ID" value="SFD07580.1"/>
    <property type="molecule type" value="Genomic_DNA"/>
</dbReference>
<dbReference type="STRING" id="739143.SAMN05216297_10475"/>
<evidence type="ECO:0008006" key="3">
    <source>
        <dbReference type="Google" id="ProtNLM"/>
    </source>
</evidence>
<protein>
    <recommendedName>
        <fullName evidence="3">CarboxypepD_reg-like domain-containing protein</fullName>
    </recommendedName>
</protein>
<dbReference type="Proteomes" id="UP000199672">
    <property type="component" value="Unassembled WGS sequence"/>
</dbReference>
<proteinExistence type="predicted"/>
<reference evidence="2" key="1">
    <citation type="submission" date="2016-10" db="EMBL/GenBank/DDBJ databases">
        <authorList>
            <person name="Varghese N."/>
            <person name="Submissions S."/>
        </authorList>
    </citation>
    <scope>NUCLEOTIDE SEQUENCE [LARGE SCALE GENOMIC DNA]</scope>
    <source>
        <strain evidence="2">CGMCC 1.10370</strain>
    </source>
</reference>
<organism evidence="1 2">
    <name type="scientific">Flavobacterium phragmitis</name>
    <dbReference type="NCBI Taxonomy" id="739143"/>
    <lineage>
        <taxon>Bacteria</taxon>
        <taxon>Pseudomonadati</taxon>
        <taxon>Bacteroidota</taxon>
        <taxon>Flavobacteriia</taxon>
        <taxon>Flavobacteriales</taxon>
        <taxon>Flavobacteriaceae</taxon>
        <taxon>Flavobacterium</taxon>
    </lineage>
</organism>
<evidence type="ECO:0000313" key="2">
    <source>
        <dbReference type="Proteomes" id="UP000199672"/>
    </source>
</evidence>
<evidence type="ECO:0000313" key="1">
    <source>
        <dbReference type="EMBL" id="SFD07580.1"/>
    </source>
</evidence>
<dbReference type="AlphaFoldDB" id="A0A1I1PNL9"/>
<name>A0A1I1PNL9_9FLAO</name>
<accession>A0A1I1PNL9</accession>
<gene>
    <name evidence="1" type="ORF">SAMN05216297_10475</name>
</gene>